<dbReference type="GO" id="GO:0043195">
    <property type="term" value="C:terminal bouton"/>
    <property type="evidence" value="ECO:0007669"/>
    <property type="project" value="TreeGrafter"/>
</dbReference>
<dbReference type="PANTHER" id="PTHR23506:SF23">
    <property type="entry name" value="GH10249P"/>
    <property type="match status" value="1"/>
</dbReference>
<dbReference type="GO" id="GO:0030672">
    <property type="term" value="C:synaptic vesicle membrane"/>
    <property type="evidence" value="ECO:0007669"/>
    <property type="project" value="TreeGrafter"/>
</dbReference>
<dbReference type="InterPro" id="IPR011701">
    <property type="entry name" value="MFS"/>
</dbReference>
<keyword evidence="2" id="KW-0813">Transport</keyword>
<dbReference type="InterPro" id="IPR036259">
    <property type="entry name" value="MFS_trans_sf"/>
</dbReference>
<evidence type="ECO:0000256" key="1">
    <source>
        <dbReference type="ARBA" id="ARBA00004141"/>
    </source>
</evidence>
<dbReference type="InterPro" id="IPR020846">
    <property type="entry name" value="MFS_dom"/>
</dbReference>
<keyword evidence="5" id="KW-0472">Membrane</keyword>
<evidence type="ECO:0000256" key="4">
    <source>
        <dbReference type="ARBA" id="ARBA00022989"/>
    </source>
</evidence>
<dbReference type="EMBL" id="HG994586">
    <property type="protein sequence ID" value="CAF2996371.1"/>
    <property type="molecule type" value="Genomic_DNA"/>
</dbReference>
<dbReference type="Gene3D" id="1.20.1250.20">
    <property type="entry name" value="MFS general substrate transporter like domains"/>
    <property type="match status" value="1"/>
</dbReference>
<dbReference type="GO" id="GO:0015842">
    <property type="term" value="P:aminergic neurotransmitter loading into synaptic vesicle"/>
    <property type="evidence" value="ECO:0007669"/>
    <property type="project" value="TreeGrafter"/>
</dbReference>
<sequence length="482" mass="53060">MGKIGDYVSRTRIGAYFHNARESRKLILLIVAIALLLDNMLLTTVVPIIPEFLYEIRHRHPYLTPTPEPPPTTVNSVLDYDVYYGGGDPSIFVDTLTQSSIPYLNESYAGEERRRQQNVSEMSEKERVALEKEIKHKDLLIANPFVGPLTNRIGYSIPMFAGFVIMFFSTIVFAFSRSYVILFFARALQGIGSSCSSVSGNGLLEKTAPFLVLAMLALLDGCLQLLVLKPTITRTEEEAPSLKALIMDPYIIIAAGAITFANMGIAMLEPSLPIFMMDKMDSQKWEIGAAFLPASISYLIGTNIFGPLGHRMGRWKASFVGLIVIGFALFLVPFATVPGHLVIPMGAIGFGIGMVDSSMMPELGFLVDIRHSSVYGGVYAIGDIAFCLGYAVGPALSGSIVREYGFKAMLFGIGLLCFIYGPFLFLLKDPPPRSEQEKWESTQLMCGVETKTTVKYANFDDELIGTSIEISGRKRTEEPLTK</sequence>
<dbReference type="AlphaFoldDB" id="A0A7R8HBY3"/>
<proteinExistence type="predicted"/>
<dbReference type="GO" id="GO:0005335">
    <property type="term" value="F:serotonin:sodium:chloride symporter activity"/>
    <property type="evidence" value="ECO:0007669"/>
    <property type="project" value="TreeGrafter"/>
</dbReference>
<dbReference type="OrthoDB" id="5086884at2759"/>
<keyword evidence="8" id="KW-1185">Reference proteome</keyword>
<evidence type="ECO:0000256" key="2">
    <source>
        <dbReference type="ARBA" id="ARBA00022448"/>
    </source>
</evidence>
<protein>
    <submittedName>
        <fullName evidence="7">SLC18A1_2</fullName>
    </submittedName>
</protein>
<dbReference type="Gene3D" id="1.20.1720.10">
    <property type="entry name" value="Multidrug resistance protein D"/>
    <property type="match status" value="1"/>
</dbReference>
<dbReference type="Proteomes" id="UP000675881">
    <property type="component" value="Chromosome 7"/>
</dbReference>
<feature type="domain" description="Major facilitator superfamily (MFS) profile" evidence="6">
    <location>
        <begin position="250"/>
        <end position="482"/>
    </location>
</feature>
<keyword evidence="3" id="KW-0812">Transmembrane</keyword>
<dbReference type="FunFam" id="1.20.1250.20:FF:000401">
    <property type="entry name" value="Vesicular amine transporter"/>
    <property type="match status" value="1"/>
</dbReference>
<reference evidence="7" key="1">
    <citation type="submission" date="2021-02" db="EMBL/GenBank/DDBJ databases">
        <authorList>
            <person name="Bekaert M."/>
        </authorList>
    </citation>
    <scope>NUCLEOTIDE SEQUENCE</scope>
    <source>
        <strain evidence="7">IoA-00</strain>
    </source>
</reference>
<comment type="subcellular location">
    <subcellularLocation>
        <location evidence="1">Membrane</location>
        <topology evidence="1">Multi-pass membrane protein</topology>
    </subcellularLocation>
</comment>
<gene>
    <name evidence="7" type="ORF">LSAA_12651</name>
</gene>
<dbReference type="InterPro" id="IPR050930">
    <property type="entry name" value="MFS_Vesicular_Transporter"/>
</dbReference>
<organism evidence="7 8">
    <name type="scientific">Lepeophtheirus salmonis</name>
    <name type="common">Salmon louse</name>
    <name type="synonym">Caligus salmonis</name>
    <dbReference type="NCBI Taxonomy" id="72036"/>
    <lineage>
        <taxon>Eukaryota</taxon>
        <taxon>Metazoa</taxon>
        <taxon>Ecdysozoa</taxon>
        <taxon>Arthropoda</taxon>
        <taxon>Crustacea</taxon>
        <taxon>Multicrustacea</taxon>
        <taxon>Hexanauplia</taxon>
        <taxon>Copepoda</taxon>
        <taxon>Siphonostomatoida</taxon>
        <taxon>Caligidae</taxon>
        <taxon>Lepeophtheirus</taxon>
    </lineage>
</organism>
<evidence type="ECO:0000313" key="7">
    <source>
        <dbReference type="EMBL" id="CAF2996371.1"/>
    </source>
</evidence>
<keyword evidence="4" id="KW-1133">Transmembrane helix</keyword>
<evidence type="ECO:0000256" key="3">
    <source>
        <dbReference type="ARBA" id="ARBA00022692"/>
    </source>
</evidence>
<name>A0A7R8HBY3_LEPSM</name>
<dbReference type="PROSITE" id="PS50850">
    <property type="entry name" value="MFS"/>
    <property type="match status" value="1"/>
</dbReference>
<dbReference type="PANTHER" id="PTHR23506">
    <property type="entry name" value="GH10249P"/>
    <property type="match status" value="1"/>
</dbReference>
<evidence type="ECO:0000313" key="8">
    <source>
        <dbReference type="Proteomes" id="UP000675881"/>
    </source>
</evidence>
<dbReference type="Pfam" id="PF07690">
    <property type="entry name" value="MFS_1"/>
    <property type="match status" value="1"/>
</dbReference>
<evidence type="ECO:0000256" key="5">
    <source>
        <dbReference type="ARBA" id="ARBA00023136"/>
    </source>
</evidence>
<dbReference type="SUPFAM" id="SSF103473">
    <property type="entry name" value="MFS general substrate transporter"/>
    <property type="match status" value="1"/>
</dbReference>
<accession>A0A7R8HBY3</accession>
<evidence type="ECO:0000259" key="6">
    <source>
        <dbReference type="PROSITE" id="PS50850"/>
    </source>
</evidence>